<dbReference type="PATRIC" id="fig|314722.6.peg.157"/>
<evidence type="ECO:0000313" key="3">
    <source>
        <dbReference type="Proteomes" id="UP000033067"/>
    </source>
</evidence>
<gene>
    <name evidence="2" type="ORF">WQ53_00770</name>
</gene>
<dbReference type="OrthoDB" id="9811366at2"/>
<dbReference type="NCBIfam" id="TIGR02174">
    <property type="entry name" value="CXXU_selWTH"/>
    <property type="match status" value="1"/>
</dbReference>
<evidence type="ECO:0000256" key="1">
    <source>
        <dbReference type="ARBA" id="ARBA00023284"/>
    </source>
</evidence>
<dbReference type="InterPro" id="IPR011893">
    <property type="entry name" value="Selenoprotein_Rdx-typ"/>
</dbReference>
<reference evidence="2 3" key="1">
    <citation type="journal article" date="2015" name="Genome Announc.">
        <title>Complete Genome Sequence of Pseudoxanthomonas suwonensis Strain J1, a Cellulose-Degrading Bacterium Isolated from Leaf- and Wood-Enriched Soil.</title>
        <authorList>
            <person name="Hou L."/>
            <person name="Jiang J."/>
            <person name="Xu Z."/>
            <person name="Zhou Y."/>
            <person name="Leung F.C."/>
        </authorList>
    </citation>
    <scope>NUCLEOTIDE SEQUENCE [LARGE SCALE GENOMIC DNA]</scope>
    <source>
        <strain evidence="2 3">J1</strain>
    </source>
</reference>
<dbReference type="InterPro" id="IPR036249">
    <property type="entry name" value="Thioredoxin-like_sf"/>
</dbReference>
<dbReference type="PANTHER" id="PTHR36417">
    <property type="entry name" value="SELENOPROTEIN DOMAIN PROTEIN (AFU_ORTHOLOGUE AFUA_1G05220)"/>
    <property type="match status" value="1"/>
</dbReference>
<dbReference type="Proteomes" id="UP000033067">
    <property type="component" value="Chromosome"/>
</dbReference>
<dbReference type="AlphaFoldDB" id="A0A0E3ULI7"/>
<keyword evidence="3" id="KW-1185">Reference proteome</keyword>
<dbReference type="Gene3D" id="3.40.30.10">
    <property type="entry name" value="Glutaredoxin"/>
    <property type="match status" value="1"/>
</dbReference>
<keyword evidence="1" id="KW-0676">Redox-active center</keyword>
<dbReference type="KEGG" id="psuw:WQ53_00770"/>
<sequence>MPHRVEIHYCTQCRWLLRATWMAQELLATFDGELDELVLQPGSGGVFEIRVDGERIWSRADDGGFPEIAVLKQRVRDRIAPGRDLGHVDRPRAATPGEA</sequence>
<name>A0A0E3ULI7_9GAMM</name>
<dbReference type="PANTHER" id="PTHR36417:SF2">
    <property type="entry name" value="SELENOPROTEIN DOMAIN PROTEIN (AFU_ORTHOLOGUE AFUA_1G05220)"/>
    <property type="match status" value="1"/>
</dbReference>
<organism evidence="2 3">
    <name type="scientific">Pseudoxanthomonas suwonensis</name>
    <dbReference type="NCBI Taxonomy" id="314722"/>
    <lineage>
        <taxon>Bacteria</taxon>
        <taxon>Pseudomonadati</taxon>
        <taxon>Pseudomonadota</taxon>
        <taxon>Gammaproteobacteria</taxon>
        <taxon>Lysobacterales</taxon>
        <taxon>Lysobacteraceae</taxon>
        <taxon>Pseudoxanthomonas</taxon>
    </lineage>
</organism>
<evidence type="ECO:0000313" key="2">
    <source>
        <dbReference type="EMBL" id="AKC85516.1"/>
    </source>
</evidence>
<dbReference type="SUPFAM" id="SSF52833">
    <property type="entry name" value="Thioredoxin-like"/>
    <property type="match status" value="1"/>
</dbReference>
<accession>A0A0E3ULI7</accession>
<dbReference type="RefSeq" id="WP_052629556.1">
    <property type="nucleotide sequence ID" value="NZ_CP011144.1"/>
</dbReference>
<dbReference type="Pfam" id="PF10262">
    <property type="entry name" value="Rdx"/>
    <property type="match status" value="1"/>
</dbReference>
<protein>
    <submittedName>
        <fullName evidence="2">Selenoprotein</fullName>
    </submittedName>
</protein>
<proteinExistence type="predicted"/>
<dbReference type="EMBL" id="CP011144">
    <property type="protein sequence ID" value="AKC85516.1"/>
    <property type="molecule type" value="Genomic_DNA"/>
</dbReference>